<comment type="caution">
    <text evidence="2">The sequence shown here is derived from an EMBL/GenBank/DDBJ whole genome shotgun (WGS) entry which is preliminary data.</text>
</comment>
<dbReference type="SUPFAM" id="SSF117839">
    <property type="entry name" value="WWE domain"/>
    <property type="match status" value="2"/>
</dbReference>
<dbReference type="PROSITE" id="PS50918">
    <property type="entry name" value="WWE"/>
    <property type="match status" value="1"/>
</dbReference>
<protein>
    <recommendedName>
        <fullName evidence="1">WWE domain-containing protein</fullName>
    </recommendedName>
</protein>
<dbReference type="PROSITE" id="PS00028">
    <property type="entry name" value="ZINC_FINGER_C2H2_1"/>
    <property type="match status" value="1"/>
</dbReference>
<sequence length="551" mass="61610">MLACSSCRKQSEVQCNSCNGKFFCTQCKINHIYLHQSQNTKCLLEAASAALPIELLNELKSKINKNRDIIEKQSQDIAKEALVSINQIKKIVSSSYQKLERINSEYTRILKLKRFQAQDLMIVQEIVGKKQLFVYPQFSSVEGNLVACQQEMPAFILKILQNNQPTSEISVGAQPMNNFRESMSKYSNTSGGIQPNMMQGHMQVGMSESIHRNTPGFMQGNMPGPMQGNMLGPMQGNMPGPMQGNMPGPMQGNMLGPMQGNMPGPMQGMRPNTSINNQRIPYASSNSMTGNIQNTPLKNVGMPGGIPFGAQGSIPLGAQGSIPLGAQGSIPVGTVNSMQGFTPANTSRIMSGSLQGSMIGNRAPNSLTNFQGYTSRDISGKTMMQMSGTTSMMSTTERIYEWTFISDYSGLIKLENIHCKMIEEAFLKRLPSTKFLHEQTEYIITFGSPHYVKESENAQYFSIAKRLDNSFPSKYEDKDVKWYYRKNDGNFYEYSAEISRLIENAYLNDIQYVIIQGQDSNCYRIHLRIQNNFYQSDLRGNNKILVKRGHI</sequence>
<proteinExistence type="predicted"/>
<dbReference type="Pfam" id="PF02825">
    <property type="entry name" value="WWE"/>
    <property type="match status" value="1"/>
</dbReference>
<dbReference type="InterPro" id="IPR037197">
    <property type="entry name" value="WWE_dom_sf"/>
</dbReference>
<name>A0A1R2BAL2_9CILI</name>
<accession>A0A1R2BAL2</accession>
<dbReference type="InterPro" id="IPR013087">
    <property type="entry name" value="Znf_C2H2_type"/>
</dbReference>
<feature type="domain" description="WWE" evidence="1">
    <location>
        <begin position="468"/>
        <end position="548"/>
    </location>
</feature>
<gene>
    <name evidence="2" type="ORF">SteCoe_27419</name>
</gene>
<evidence type="ECO:0000313" key="2">
    <source>
        <dbReference type="EMBL" id="OMJ73809.1"/>
    </source>
</evidence>
<dbReference type="AlphaFoldDB" id="A0A1R2BAL2"/>
<reference evidence="2 3" key="1">
    <citation type="submission" date="2016-11" db="EMBL/GenBank/DDBJ databases">
        <title>The macronuclear genome of Stentor coeruleus: a giant cell with tiny introns.</title>
        <authorList>
            <person name="Slabodnick M."/>
            <person name="Ruby J.G."/>
            <person name="Reiff S.B."/>
            <person name="Swart E.C."/>
            <person name="Gosai S."/>
            <person name="Prabakaran S."/>
            <person name="Witkowska E."/>
            <person name="Larue G.E."/>
            <person name="Fisher S."/>
            <person name="Freeman R.M."/>
            <person name="Gunawardena J."/>
            <person name="Chu W."/>
            <person name="Stover N.A."/>
            <person name="Gregory B.D."/>
            <person name="Nowacki M."/>
            <person name="Derisi J."/>
            <person name="Roy S.W."/>
            <person name="Marshall W.F."/>
            <person name="Sood P."/>
        </authorList>
    </citation>
    <scope>NUCLEOTIDE SEQUENCE [LARGE SCALE GENOMIC DNA]</scope>
    <source>
        <strain evidence="2">WM001</strain>
    </source>
</reference>
<dbReference type="EMBL" id="MPUH01000794">
    <property type="protein sequence ID" value="OMJ73809.1"/>
    <property type="molecule type" value="Genomic_DNA"/>
</dbReference>
<evidence type="ECO:0000259" key="1">
    <source>
        <dbReference type="PROSITE" id="PS50918"/>
    </source>
</evidence>
<dbReference type="Gene3D" id="3.30.720.50">
    <property type="match status" value="1"/>
</dbReference>
<evidence type="ECO:0000313" key="3">
    <source>
        <dbReference type="Proteomes" id="UP000187209"/>
    </source>
</evidence>
<organism evidence="2 3">
    <name type="scientific">Stentor coeruleus</name>
    <dbReference type="NCBI Taxonomy" id="5963"/>
    <lineage>
        <taxon>Eukaryota</taxon>
        <taxon>Sar</taxon>
        <taxon>Alveolata</taxon>
        <taxon>Ciliophora</taxon>
        <taxon>Postciliodesmatophora</taxon>
        <taxon>Heterotrichea</taxon>
        <taxon>Heterotrichida</taxon>
        <taxon>Stentoridae</taxon>
        <taxon>Stentor</taxon>
    </lineage>
</organism>
<dbReference type="InterPro" id="IPR004170">
    <property type="entry name" value="WWE_dom"/>
</dbReference>
<keyword evidence="3" id="KW-1185">Reference proteome</keyword>
<dbReference type="Proteomes" id="UP000187209">
    <property type="component" value="Unassembled WGS sequence"/>
</dbReference>